<keyword evidence="3" id="KW-1185">Reference proteome</keyword>
<evidence type="ECO:0000256" key="1">
    <source>
        <dbReference type="SAM" id="Phobius"/>
    </source>
</evidence>
<proteinExistence type="predicted"/>
<sequence>MSEIVFAAGIINLSVSFWLLRKAGLTVIFVQIWWFFWLFLSTFSLTGLFSPSKDAIWLYILMLTSVTAGILIHNLAFRYFDKSGFVSFQESTEELDRSREKALEKIIVYFLFPIVLFFFFKAIYLMSTSVAPVDYRADVFGLRTGKSVLFESPKVGILYSIFVSPLLLASLFIGAGVYLTKGRLKVFAMACLLIGLDAFMMLGRFGFHYIIMLSFFLILGGAAIDWKKGLSVFSWRVLSIGISVILVILLIGYLRENRLGLAFDRFFKLFLLDYHTMSFSIFDKELHDPNSILHHWTYGRSSLAGLEKVFIYFGRFIGIPVDPQADVIGAYLHEYKTVGMGANGRFISYNAFGSVMFGLYRDGGPIAISIFSILYGFVSAMASRSLEKQSLFGSSILASLFFIGIYGLFQPVLSGPILLAVVAILILFKRNFSSPKKEI</sequence>
<feature type="transmembrane region" description="Helical" evidence="1">
    <location>
        <begin position="415"/>
        <end position="432"/>
    </location>
</feature>
<reference evidence="2" key="1">
    <citation type="journal article" date="2019" name="PLoS Negl. Trop. Dis.">
        <title>Revisiting the worldwide diversity of Leptospira species in the environment.</title>
        <authorList>
            <person name="Vincent A.T."/>
            <person name="Schiettekatte O."/>
            <person name="Bourhy P."/>
            <person name="Veyrier F.J."/>
            <person name="Picardeau M."/>
        </authorList>
    </citation>
    <scope>NUCLEOTIDE SEQUENCE [LARGE SCALE GENOMIC DNA]</scope>
    <source>
        <strain evidence="2">SCS5</strain>
    </source>
</reference>
<organism evidence="2 3">
    <name type="scientific">Leptospira fluminis</name>
    <dbReference type="NCBI Taxonomy" id="2484979"/>
    <lineage>
        <taxon>Bacteria</taxon>
        <taxon>Pseudomonadati</taxon>
        <taxon>Spirochaetota</taxon>
        <taxon>Spirochaetia</taxon>
        <taxon>Leptospirales</taxon>
        <taxon>Leptospiraceae</taxon>
        <taxon>Leptospira</taxon>
    </lineage>
</organism>
<feature type="transmembrane region" description="Helical" evidence="1">
    <location>
        <begin position="56"/>
        <end position="77"/>
    </location>
</feature>
<feature type="transmembrane region" description="Helical" evidence="1">
    <location>
        <begin position="233"/>
        <end position="254"/>
    </location>
</feature>
<dbReference type="AlphaFoldDB" id="A0A4R9GMK0"/>
<accession>A0A4R9GMK0</accession>
<feature type="transmembrane region" description="Helical" evidence="1">
    <location>
        <begin position="106"/>
        <end position="126"/>
    </location>
</feature>
<keyword evidence="1" id="KW-0472">Membrane</keyword>
<feature type="transmembrane region" description="Helical" evidence="1">
    <location>
        <begin position="157"/>
        <end position="179"/>
    </location>
</feature>
<dbReference type="NCBIfam" id="TIGR04370">
    <property type="entry name" value="glyco_rpt_poly"/>
    <property type="match status" value="1"/>
</dbReference>
<feature type="transmembrane region" description="Helical" evidence="1">
    <location>
        <begin position="209"/>
        <end position="226"/>
    </location>
</feature>
<feature type="transmembrane region" description="Helical" evidence="1">
    <location>
        <begin position="28"/>
        <end position="50"/>
    </location>
</feature>
<keyword evidence="1" id="KW-0812">Transmembrane</keyword>
<dbReference type="OrthoDB" id="344435at2"/>
<dbReference type="Proteomes" id="UP000297855">
    <property type="component" value="Unassembled WGS sequence"/>
</dbReference>
<gene>
    <name evidence="2" type="ORF">EHO61_12835</name>
</gene>
<feature type="transmembrane region" description="Helical" evidence="1">
    <location>
        <begin position="366"/>
        <end position="383"/>
    </location>
</feature>
<name>A0A4R9GMK0_9LEPT</name>
<evidence type="ECO:0000313" key="3">
    <source>
        <dbReference type="Proteomes" id="UP000297855"/>
    </source>
</evidence>
<dbReference type="EMBL" id="RQEV01000012">
    <property type="protein sequence ID" value="TGK17289.1"/>
    <property type="molecule type" value="Genomic_DNA"/>
</dbReference>
<feature type="transmembrane region" description="Helical" evidence="1">
    <location>
        <begin position="6"/>
        <end position="21"/>
    </location>
</feature>
<dbReference type="RefSeq" id="WP_135813978.1">
    <property type="nucleotide sequence ID" value="NZ_RQEV01000012.1"/>
</dbReference>
<comment type="caution">
    <text evidence="2">The sequence shown here is derived from an EMBL/GenBank/DDBJ whole genome shotgun (WGS) entry which is preliminary data.</text>
</comment>
<protein>
    <submittedName>
        <fullName evidence="2">Oligosaccharide repeat unit polymerase</fullName>
    </submittedName>
</protein>
<keyword evidence="1" id="KW-1133">Transmembrane helix</keyword>
<evidence type="ECO:0000313" key="2">
    <source>
        <dbReference type="EMBL" id="TGK17289.1"/>
    </source>
</evidence>